<evidence type="ECO:0000313" key="7">
    <source>
        <dbReference type="EMBL" id="MET3613793.1"/>
    </source>
</evidence>
<dbReference type="PROSITE" id="PS50949">
    <property type="entry name" value="HTH_GNTR"/>
    <property type="match status" value="1"/>
</dbReference>
<dbReference type="InterPro" id="IPR015421">
    <property type="entry name" value="PyrdxlP-dep_Trfase_major"/>
</dbReference>
<dbReference type="InterPro" id="IPR036388">
    <property type="entry name" value="WH-like_DNA-bd_sf"/>
</dbReference>
<dbReference type="SMART" id="SM00345">
    <property type="entry name" value="HTH_GNTR"/>
    <property type="match status" value="1"/>
</dbReference>
<keyword evidence="5" id="KW-0804">Transcription</keyword>
<dbReference type="Pfam" id="PF00155">
    <property type="entry name" value="Aminotran_1_2"/>
    <property type="match status" value="1"/>
</dbReference>
<dbReference type="RefSeq" id="WP_354556298.1">
    <property type="nucleotide sequence ID" value="NZ_JBEPMB010000002.1"/>
</dbReference>
<dbReference type="InterPro" id="IPR000524">
    <property type="entry name" value="Tscrpt_reg_HTH_GntR"/>
</dbReference>
<dbReference type="PRINTS" id="PR00035">
    <property type="entry name" value="HTHGNTR"/>
</dbReference>
<dbReference type="SUPFAM" id="SSF46785">
    <property type="entry name" value="Winged helix' DNA-binding domain"/>
    <property type="match status" value="1"/>
</dbReference>
<dbReference type="PANTHER" id="PTHR46577:SF2">
    <property type="entry name" value="TRANSCRIPTIONAL REGULATORY PROTEIN"/>
    <property type="match status" value="1"/>
</dbReference>
<name>A0ABV2IZC2_9HYPH</name>
<gene>
    <name evidence="7" type="ORF">ABID16_002122</name>
</gene>
<dbReference type="InterPro" id="IPR036390">
    <property type="entry name" value="WH_DNA-bd_sf"/>
</dbReference>
<dbReference type="CDD" id="cd00609">
    <property type="entry name" value="AAT_like"/>
    <property type="match status" value="1"/>
</dbReference>
<comment type="caution">
    <text evidence="7">The sequence shown here is derived from an EMBL/GenBank/DDBJ whole genome shotgun (WGS) entry which is preliminary data.</text>
</comment>
<dbReference type="InterPro" id="IPR004839">
    <property type="entry name" value="Aminotransferase_I/II_large"/>
</dbReference>
<accession>A0ABV2IZC2</accession>
<keyword evidence="8" id="KW-1185">Reference proteome</keyword>
<feature type="domain" description="HTH gntR-type" evidence="6">
    <location>
        <begin position="3"/>
        <end position="71"/>
    </location>
</feature>
<proteinExistence type="inferred from homology"/>
<dbReference type="Pfam" id="PF00392">
    <property type="entry name" value="GntR"/>
    <property type="match status" value="1"/>
</dbReference>
<evidence type="ECO:0000256" key="2">
    <source>
        <dbReference type="ARBA" id="ARBA00022898"/>
    </source>
</evidence>
<dbReference type="Gene3D" id="3.90.1150.10">
    <property type="entry name" value="Aspartate Aminotransferase, domain 1"/>
    <property type="match status" value="1"/>
</dbReference>
<dbReference type="SUPFAM" id="SSF53383">
    <property type="entry name" value="PLP-dependent transferases"/>
    <property type="match status" value="1"/>
</dbReference>
<evidence type="ECO:0000259" key="6">
    <source>
        <dbReference type="PROSITE" id="PS50949"/>
    </source>
</evidence>
<dbReference type="PANTHER" id="PTHR46577">
    <property type="entry name" value="HTH-TYPE TRANSCRIPTIONAL REGULATORY PROTEIN GABR"/>
    <property type="match status" value="1"/>
</dbReference>
<keyword evidence="2" id="KW-0663">Pyridoxal phosphate</keyword>
<keyword evidence="4 7" id="KW-0238">DNA-binding</keyword>
<evidence type="ECO:0000313" key="8">
    <source>
        <dbReference type="Proteomes" id="UP001549047"/>
    </source>
</evidence>
<reference evidence="7 8" key="1">
    <citation type="submission" date="2024-06" db="EMBL/GenBank/DDBJ databases">
        <title>Genomic Encyclopedia of Type Strains, Phase IV (KMG-IV): sequencing the most valuable type-strain genomes for metagenomic binning, comparative biology and taxonomic classification.</title>
        <authorList>
            <person name="Goeker M."/>
        </authorList>
    </citation>
    <scope>NUCLEOTIDE SEQUENCE [LARGE SCALE GENOMIC DNA]</scope>
    <source>
        <strain evidence="7 8">DSM 29780</strain>
    </source>
</reference>
<dbReference type="GO" id="GO:0003677">
    <property type="term" value="F:DNA binding"/>
    <property type="evidence" value="ECO:0007669"/>
    <property type="project" value="UniProtKB-KW"/>
</dbReference>
<dbReference type="InterPro" id="IPR051446">
    <property type="entry name" value="HTH_trans_reg/aminotransferase"/>
</dbReference>
<evidence type="ECO:0000256" key="5">
    <source>
        <dbReference type="ARBA" id="ARBA00023163"/>
    </source>
</evidence>
<evidence type="ECO:0000256" key="1">
    <source>
        <dbReference type="ARBA" id="ARBA00005384"/>
    </source>
</evidence>
<dbReference type="Gene3D" id="3.40.640.10">
    <property type="entry name" value="Type I PLP-dependent aspartate aminotransferase-like (Major domain)"/>
    <property type="match status" value="1"/>
</dbReference>
<keyword evidence="3" id="KW-0805">Transcription regulation</keyword>
<sequence length="462" mass="50222">MASGQCEKVMTLIRERISARALLPGEKLPSVRSLAATTGISKSTVVEAYDRLAASGLIEPRRGAGFYVGSQPVPHSLKTTARPVERAVDPLWMSRQALEPRPGMLSPGCGWLPESWMPQEIIARALRNVARSGGAQLTDYSEPKGFAPLRQLIARRLATREINVGAEEIMLADSASAALDLVLRFLTEPGDTILVDDPCYFNFLAGLRANRLRVIAVPFGPGGPDVEAFAHLAETERPRLYLTNAGLHNPTGWKLSPVTAHKVLKLAERHDLLIIEDDIFGDLEGEPAPRYAAMDGLERVIVIGSFSKTLSAAFRTGYVAMRPDWVEDFTDFRIASRFGGNQMAEALVHAVLSDSAYRRHLDGLRNRLMASGDAVARELEGLGFELLNPALGGFFLWCRLPGGQDAAALSKVALDNGLVLAPGNVFSHSGNAAGLMRFNVAQSDNGQVFRLLRQTLSEAREM</sequence>
<evidence type="ECO:0000256" key="4">
    <source>
        <dbReference type="ARBA" id="ARBA00023125"/>
    </source>
</evidence>
<dbReference type="Proteomes" id="UP001549047">
    <property type="component" value="Unassembled WGS sequence"/>
</dbReference>
<evidence type="ECO:0000256" key="3">
    <source>
        <dbReference type="ARBA" id="ARBA00023015"/>
    </source>
</evidence>
<dbReference type="CDD" id="cd07377">
    <property type="entry name" value="WHTH_GntR"/>
    <property type="match status" value="1"/>
</dbReference>
<dbReference type="InterPro" id="IPR015422">
    <property type="entry name" value="PyrdxlP-dep_Trfase_small"/>
</dbReference>
<organism evidence="7 8">
    <name type="scientific">Rhizobium aquaticum</name>
    <dbReference type="NCBI Taxonomy" id="1549636"/>
    <lineage>
        <taxon>Bacteria</taxon>
        <taxon>Pseudomonadati</taxon>
        <taxon>Pseudomonadota</taxon>
        <taxon>Alphaproteobacteria</taxon>
        <taxon>Hyphomicrobiales</taxon>
        <taxon>Rhizobiaceae</taxon>
        <taxon>Rhizobium/Agrobacterium group</taxon>
        <taxon>Rhizobium</taxon>
    </lineage>
</organism>
<dbReference type="EMBL" id="JBEPMB010000002">
    <property type="protein sequence ID" value="MET3613793.1"/>
    <property type="molecule type" value="Genomic_DNA"/>
</dbReference>
<dbReference type="InterPro" id="IPR015424">
    <property type="entry name" value="PyrdxlP-dep_Trfase"/>
</dbReference>
<dbReference type="Gene3D" id="1.10.10.10">
    <property type="entry name" value="Winged helix-like DNA-binding domain superfamily/Winged helix DNA-binding domain"/>
    <property type="match status" value="1"/>
</dbReference>
<comment type="similarity">
    <text evidence="1">In the C-terminal section; belongs to the class-I pyridoxal-phosphate-dependent aminotransferase family.</text>
</comment>
<protein>
    <submittedName>
        <fullName evidence="7">DNA-binding transcriptional MocR family regulator</fullName>
    </submittedName>
</protein>